<keyword evidence="6 8" id="KW-0368">Histidine biosynthesis</keyword>
<evidence type="ECO:0000256" key="8">
    <source>
        <dbReference type="RuleBase" id="RU366003"/>
    </source>
</evidence>
<keyword evidence="5 8" id="KW-0378">Hydrolase</keyword>
<feature type="domain" description="PHP" evidence="9">
    <location>
        <begin position="5"/>
        <end position="219"/>
    </location>
</feature>
<dbReference type="GO" id="GO:0000105">
    <property type="term" value="P:L-histidine biosynthetic process"/>
    <property type="evidence" value="ECO:0007669"/>
    <property type="project" value="UniProtKB-UniRule"/>
</dbReference>
<dbReference type="PANTHER" id="PTHR21039:SF0">
    <property type="entry name" value="HISTIDINOL-PHOSPHATASE"/>
    <property type="match status" value="1"/>
</dbReference>
<evidence type="ECO:0000256" key="6">
    <source>
        <dbReference type="ARBA" id="ARBA00023102"/>
    </source>
</evidence>
<reference evidence="10 11" key="1">
    <citation type="submission" date="2018-11" db="EMBL/GenBank/DDBJ databases">
        <title>Genome assembly of Steccherinum ochraceum LE-BIN_3174, the white-rot fungus of the Steccherinaceae family (The Residual Polyporoid clade, Polyporales, Basidiomycota).</title>
        <authorList>
            <person name="Fedorova T.V."/>
            <person name="Glazunova O.A."/>
            <person name="Landesman E.O."/>
            <person name="Moiseenko K.V."/>
            <person name="Psurtseva N.V."/>
            <person name="Savinova O.S."/>
            <person name="Shakhova N.V."/>
            <person name="Tyazhelova T.V."/>
            <person name="Vasina D.V."/>
        </authorList>
    </citation>
    <scope>NUCLEOTIDE SEQUENCE [LARGE SCALE GENOMIC DNA]</scope>
    <source>
        <strain evidence="10 11">LE-BIN_3174</strain>
    </source>
</reference>
<dbReference type="Proteomes" id="UP000292702">
    <property type="component" value="Unassembled WGS sequence"/>
</dbReference>
<evidence type="ECO:0000256" key="3">
    <source>
        <dbReference type="ARBA" id="ARBA00013085"/>
    </source>
</evidence>
<dbReference type="UniPathway" id="UPA00031">
    <property type="reaction ID" value="UER00013"/>
</dbReference>
<gene>
    <name evidence="10" type="primary">HIS2</name>
    <name evidence="10" type="ORF">EIP91_006126</name>
</gene>
<dbReference type="AlphaFoldDB" id="A0A4R0RRF0"/>
<comment type="catalytic activity">
    <reaction evidence="7 8">
        <text>L-histidinol phosphate + H2O = L-histidinol + phosphate</text>
        <dbReference type="Rhea" id="RHEA:14465"/>
        <dbReference type="ChEBI" id="CHEBI:15377"/>
        <dbReference type="ChEBI" id="CHEBI:43474"/>
        <dbReference type="ChEBI" id="CHEBI:57699"/>
        <dbReference type="ChEBI" id="CHEBI:57980"/>
        <dbReference type="EC" id="3.1.3.15"/>
    </reaction>
</comment>
<keyword evidence="4 8" id="KW-0028">Amino-acid biosynthesis</keyword>
<dbReference type="InterPro" id="IPR010140">
    <property type="entry name" value="Histidinol_P_phosphatase_HisJ"/>
</dbReference>
<evidence type="ECO:0000256" key="4">
    <source>
        <dbReference type="ARBA" id="ARBA00022605"/>
    </source>
</evidence>
<sequence length="316" mass="35832">MPYSHHSHSGQFCQHASGSLEEVVKAAIEQGFELYGLTEHVPRYRPEDLYPEEASTSLDALVNQFDNFLAEAHRLKAVYAQDITLLVGLETEHISALDLDNLTRLLDRHAGKIEYLVGSLHHVNGIPIDFDLESYEKALASVQSTGDNQEAQMEAFLCSYFDSQYELLRRFQPEVIGHVDLCRLYKPELPLESYPQAWAKLERNVQYAVGYGALFELNAAALRKGWVSAYPGEDVVRLIQRLDGRFTLSDDSHGPHAVGLNYARMKEYAMRVEISEIWHLERSPRVNHAGRLTRPCRVAGDIWESGFWAKATNVSK</sequence>
<dbReference type="EMBL" id="RWJN01000033">
    <property type="protein sequence ID" value="TCD69813.1"/>
    <property type="molecule type" value="Genomic_DNA"/>
</dbReference>
<dbReference type="PANTHER" id="PTHR21039">
    <property type="entry name" value="HISTIDINOL PHOSPHATASE-RELATED"/>
    <property type="match status" value="1"/>
</dbReference>
<evidence type="ECO:0000259" key="9">
    <source>
        <dbReference type="Pfam" id="PF02811"/>
    </source>
</evidence>
<evidence type="ECO:0000256" key="7">
    <source>
        <dbReference type="ARBA" id="ARBA00049158"/>
    </source>
</evidence>
<comment type="caution">
    <text evidence="10">The sequence shown here is derived from an EMBL/GenBank/DDBJ whole genome shotgun (WGS) entry which is preliminary data.</text>
</comment>
<dbReference type="Gene3D" id="3.20.20.140">
    <property type="entry name" value="Metal-dependent hydrolases"/>
    <property type="match status" value="1"/>
</dbReference>
<comment type="pathway">
    <text evidence="1 8">Amino-acid biosynthesis; L-histidine biosynthesis; L-histidine from 5-phospho-alpha-D-ribose 1-diphosphate: step 8/9.</text>
</comment>
<evidence type="ECO:0000313" key="11">
    <source>
        <dbReference type="Proteomes" id="UP000292702"/>
    </source>
</evidence>
<evidence type="ECO:0000256" key="1">
    <source>
        <dbReference type="ARBA" id="ARBA00004970"/>
    </source>
</evidence>
<name>A0A4R0RRF0_9APHY</name>
<dbReference type="SUPFAM" id="SSF89550">
    <property type="entry name" value="PHP domain-like"/>
    <property type="match status" value="1"/>
</dbReference>
<accession>A0A4R0RRF0</accession>
<dbReference type="STRING" id="92696.A0A4R0RRF0"/>
<organism evidence="10 11">
    <name type="scientific">Steccherinum ochraceum</name>
    <dbReference type="NCBI Taxonomy" id="92696"/>
    <lineage>
        <taxon>Eukaryota</taxon>
        <taxon>Fungi</taxon>
        <taxon>Dikarya</taxon>
        <taxon>Basidiomycota</taxon>
        <taxon>Agaricomycotina</taxon>
        <taxon>Agaricomycetes</taxon>
        <taxon>Polyporales</taxon>
        <taxon>Steccherinaceae</taxon>
        <taxon>Steccherinum</taxon>
    </lineage>
</organism>
<dbReference type="OrthoDB" id="5957391at2759"/>
<dbReference type="GO" id="GO:0005737">
    <property type="term" value="C:cytoplasm"/>
    <property type="evidence" value="ECO:0007669"/>
    <property type="project" value="TreeGrafter"/>
</dbReference>
<dbReference type="Pfam" id="PF02811">
    <property type="entry name" value="PHP"/>
    <property type="match status" value="1"/>
</dbReference>
<dbReference type="EC" id="3.1.3.15" evidence="3 8"/>
<dbReference type="CDD" id="cd12110">
    <property type="entry name" value="PHP_HisPPase_Hisj_like"/>
    <property type="match status" value="1"/>
</dbReference>
<comment type="similarity">
    <text evidence="2 8">Belongs to the PHP hydrolase family. HisK subfamily.</text>
</comment>
<proteinExistence type="inferred from homology"/>
<dbReference type="GO" id="GO:0004401">
    <property type="term" value="F:histidinol-phosphatase activity"/>
    <property type="evidence" value="ECO:0007669"/>
    <property type="project" value="UniProtKB-UniRule"/>
</dbReference>
<dbReference type="NCBIfam" id="TIGR01856">
    <property type="entry name" value="hisJ_fam"/>
    <property type="match status" value="1"/>
</dbReference>
<dbReference type="InterPro" id="IPR016195">
    <property type="entry name" value="Pol/histidinol_Pase-like"/>
</dbReference>
<evidence type="ECO:0000313" key="10">
    <source>
        <dbReference type="EMBL" id="TCD69813.1"/>
    </source>
</evidence>
<dbReference type="InterPro" id="IPR004013">
    <property type="entry name" value="PHP_dom"/>
</dbReference>
<keyword evidence="11" id="KW-1185">Reference proteome</keyword>
<protein>
    <recommendedName>
        <fullName evidence="3 8">Histidinol-phosphatase</fullName>
        <shortName evidence="8">HolPase</shortName>
        <ecNumber evidence="3 8">3.1.3.15</ecNumber>
    </recommendedName>
</protein>
<evidence type="ECO:0000256" key="2">
    <source>
        <dbReference type="ARBA" id="ARBA00009152"/>
    </source>
</evidence>
<evidence type="ECO:0000256" key="5">
    <source>
        <dbReference type="ARBA" id="ARBA00022801"/>
    </source>
</evidence>